<reference evidence="1 2" key="1">
    <citation type="submission" date="2020-07" db="EMBL/GenBank/DDBJ databases">
        <title>Sequencing the genomes of 1000 actinobacteria strains.</title>
        <authorList>
            <person name="Klenk H.-P."/>
        </authorList>
    </citation>
    <scope>NUCLEOTIDE SEQUENCE [LARGE SCALE GENOMIC DNA]</scope>
    <source>
        <strain evidence="1 2">LI1</strain>
    </source>
</reference>
<sequence length="194" mass="21438">MAVERDIIYFADENDWSGWLAVNGTDSPGVQIAIARKGSALPSVTYAEAVETALCFGWIDGRRTGLDETHYLQLFTPRRTRSIWSQINTERATTLIKSGRMMPAGLAEVERAKADGRWQAAYAPASTIQVPDDLTVALAAAPEATAVFENLDSTNRYAILFRIANVKRAETRARKIAEYVGMLGRGETIYPRKP</sequence>
<evidence type="ECO:0000313" key="1">
    <source>
        <dbReference type="EMBL" id="NYJ21403.1"/>
    </source>
</evidence>
<dbReference type="Proteomes" id="UP000537260">
    <property type="component" value="Unassembled WGS sequence"/>
</dbReference>
<comment type="caution">
    <text evidence="1">The sequence shown here is derived from an EMBL/GenBank/DDBJ whole genome shotgun (WGS) entry which is preliminary data.</text>
</comment>
<dbReference type="Pfam" id="PF13376">
    <property type="entry name" value="OmdA"/>
    <property type="match status" value="1"/>
</dbReference>
<name>A0A7Z0EH47_9MICO</name>
<dbReference type="AlphaFoldDB" id="A0A7Z0EH47"/>
<evidence type="ECO:0000313" key="2">
    <source>
        <dbReference type="Proteomes" id="UP000537260"/>
    </source>
</evidence>
<protein>
    <submittedName>
        <fullName evidence="1">Uncharacterized protein YdeI (YjbR/CyaY-like superfamily)</fullName>
    </submittedName>
</protein>
<keyword evidence="2" id="KW-1185">Reference proteome</keyword>
<dbReference type="RefSeq" id="WP_179580002.1">
    <property type="nucleotide sequence ID" value="NZ_JACCFM010000001.1"/>
</dbReference>
<gene>
    <name evidence="1" type="ORF">HNR05_003194</name>
</gene>
<organism evidence="1 2">
    <name type="scientific">Glaciibacter psychrotolerans</name>
    <dbReference type="NCBI Taxonomy" id="670054"/>
    <lineage>
        <taxon>Bacteria</taxon>
        <taxon>Bacillati</taxon>
        <taxon>Actinomycetota</taxon>
        <taxon>Actinomycetes</taxon>
        <taxon>Micrococcales</taxon>
        <taxon>Microbacteriaceae</taxon>
        <taxon>Glaciibacter</taxon>
    </lineage>
</organism>
<dbReference type="EMBL" id="JACCFM010000001">
    <property type="protein sequence ID" value="NYJ21403.1"/>
    <property type="molecule type" value="Genomic_DNA"/>
</dbReference>
<accession>A0A7Z0EH47</accession>
<proteinExistence type="predicted"/>